<evidence type="ECO:0000313" key="1">
    <source>
        <dbReference type="EMBL" id="HEC75284.1"/>
    </source>
</evidence>
<reference evidence="1" key="1">
    <citation type="journal article" date="2020" name="mSystems">
        <title>Genome- and Community-Level Interaction Insights into Carbon Utilization and Element Cycling Functions of Hydrothermarchaeota in Hydrothermal Sediment.</title>
        <authorList>
            <person name="Zhou Z."/>
            <person name="Liu Y."/>
            <person name="Xu W."/>
            <person name="Pan J."/>
            <person name="Luo Z.H."/>
            <person name="Li M."/>
        </authorList>
    </citation>
    <scope>NUCLEOTIDE SEQUENCE [LARGE SCALE GENOMIC DNA]</scope>
    <source>
        <strain evidence="1">HyVt-380</strain>
    </source>
</reference>
<dbReference type="AlphaFoldDB" id="A0A7C1W1M3"/>
<organism evidence="1">
    <name type="scientific">Methylophaga aminisulfidivorans</name>
    <dbReference type="NCBI Taxonomy" id="230105"/>
    <lineage>
        <taxon>Bacteria</taxon>
        <taxon>Pseudomonadati</taxon>
        <taxon>Pseudomonadota</taxon>
        <taxon>Gammaproteobacteria</taxon>
        <taxon>Thiotrichales</taxon>
        <taxon>Piscirickettsiaceae</taxon>
        <taxon>Methylophaga</taxon>
    </lineage>
</organism>
<dbReference type="InterPro" id="IPR012337">
    <property type="entry name" value="RNaseH-like_sf"/>
</dbReference>
<dbReference type="InterPro" id="IPR036397">
    <property type="entry name" value="RNaseH_sf"/>
</dbReference>
<dbReference type="Gene3D" id="3.30.420.10">
    <property type="entry name" value="Ribonuclease H-like superfamily/Ribonuclease H"/>
    <property type="match status" value="1"/>
</dbReference>
<sequence length="172" mass="19768">MSQLPIFLDFEASSLSYKSHPIEVAWSDRTGKIVSFLIKPEPSWTDWDEYAEKSIHLISREKLINEGFPAGMVIEKMTQALTDSKVYTSDASFDSMWCQKLFDCDPISKSLPFQFRDFHSLLESHFGVEGMPSESTMLITQKRVRENIGVRHRASADVQYLRDLYISLISGY</sequence>
<dbReference type="Proteomes" id="UP000886384">
    <property type="component" value="Unassembled WGS sequence"/>
</dbReference>
<accession>A0A7C1W1M3</accession>
<protein>
    <submittedName>
        <fullName evidence="1">Uncharacterized protein</fullName>
    </submittedName>
</protein>
<comment type="caution">
    <text evidence="1">The sequence shown here is derived from an EMBL/GenBank/DDBJ whole genome shotgun (WGS) entry which is preliminary data.</text>
</comment>
<proteinExistence type="predicted"/>
<gene>
    <name evidence="1" type="ORF">ENI26_13085</name>
</gene>
<dbReference type="GO" id="GO:0003676">
    <property type="term" value="F:nucleic acid binding"/>
    <property type="evidence" value="ECO:0007669"/>
    <property type="project" value="InterPro"/>
</dbReference>
<name>A0A7C1W1M3_9GAMM</name>
<dbReference type="EMBL" id="DRHY01000303">
    <property type="protein sequence ID" value="HEC75284.1"/>
    <property type="molecule type" value="Genomic_DNA"/>
</dbReference>
<dbReference type="SUPFAM" id="SSF53098">
    <property type="entry name" value="Ribonuclease H-like"/>
    <property type="match status" value="1"/>
</dbReference>